<sequence>MIRPSAGVSLFSVLVQLLYKELPCFIIFPSEAKAVTPAFTEG</sequence>
<accession>A0A0E9VDD9</accession>
<proteinExistence type="predicted"/>
<dbReference type="EMBL" id="GBXM01032556">
    <property type="protein sequence ID" value="JAH76021.1"/>
    <property type="molecule type" value="Transcribed_RNA"/>
</dbReference>
<reference evidence="1" key="2">
    <citation type="journal article" date="2015" name="Fish Shellfish Immunol.">
        <title>Early steps in the European eel (Anguilla anguilla)-Vibrio vulnificus interaction in the gills: Role of the RtxA13 toxin.</title>
        <authorList>
            <person name="Callol A."/>
            <person name="Pajuelo D."/>
            <person name="Ebbesson L."/>
            <person name="Teles M."/>
            <person name="MacKenzie S."/>
            <person name="Amaro C."/>
        </authorList>
    </citation>
    <scope>NUCLEOTIDE SEQUENCE</scope>
</reference>
<reference evidence="1" key="1">
    <citation type="submission" date="2014-11" db="EMBL/GenBank/DDBJ databases">
        <authorList>
            <person name="Amaro Gonzalez C."/>
        </authorList>
    </citation>
    <scope>NUCLEOTIDE SEQUENCE</scope>
</reference>
<evidence type="ECO:0000313" key="1">
    <source>
        <dbReference type="EMBL" id="JAH76021.1"/>
    </source>
</evidence>
<name>A0A0E9VDD9_ANGAN</name>
<dbReference type="AlphaFoldDB" id="A0A0E9VDD9"/>
<organism evidence="1">
    <name type="scientific">Anguilla anguilla</name>
    <name type="common">European freshwater eel</name>
    <name type="synonym">Muraena anguilla</name>
    <dbReference type="NCBI Taxonomy" id="7936"/>
    <lineage>
        <taxon>Eukaryota</taxon>
        <taxon>Metazoa</taxon>
        <taxon>Chordata</taxon>
        <taxon>Craniata</taxon>
        <taxon>Vertebrata</taxon>
        <taxon>Euteleostomi</taxon>
        <taxon>Actinopterygii</taxon>
        <taxon>Neopterygii</taxon>
        <taxon>Teleostei</taxon>
        <taxon>Anguilliformes</taxon>
        <taxon>Anguillidae</taxon>
        <taxon>Anguilla</taxon>
    </lineage>
</organism>
<protein>
    <submittedName>
        <fullName evidence="1">Uncharacterized protein</fullName>
    </submittedName>
</protein>